<dbReference type="EMBL" id="AP023086">
    <property type="protein sequence ID" value="BCD95899.1"/>
    <property type="molecule type" value="Genomic_DNA"/>
</dbReference>
<dbReference type="PANTHER" id="PTHR41521">
    <property type="match status" value="1"/>
</dbReference>
<accession>A0AAN2BII5</accession>
<evidence type="ECO:0000259" key="1">
    <source>
        <dbReference type="Pfam" id="PF07045"/>
    </source>
</evidence>
<dbReference type="Proteomes" id="UP001320119">
    <property type="component" value="Chromosome"/>
</dbReference>
<dbReference type="PANTHER" id="PTHR41521:SF4">
    <property type="entry name" value="BLR0684 PROTEIN"/>
    <property type="match status" value="1"/>
</dbReference>
<dbReference type="Pfam" id="PF07045">
    <property type="entry name" value="DUF1330"/>
    <property type="match status" value="1"/>
</dbReference>
<dbReference type="KEGG" id="marq:MARGE09_P0098"/>
<dbReference type="AlphaFoldDB" id="A0AAN2BII5"/>
<dbReference type="SUPFAM" id="SSF54909">
    <property type="entry name" value="Dimeric alpha+beta barrel"/>
    <property type="match status" value="1"/>
</dbReference>
<name>A0AAN2BII5_9GAMM</name>
<gene>
    <name evidence="2" type="ORF">MARGE09_P0098</name>
</gene>
<reference evidence="2 3" key="1">
    <citation type="journal article" date="2022" name="IScience">
        <title>An ultrasensitive nanofiber-based assay for enzymatic hydrolysis and deep-sea microbial degradation of cellulose.</title>
        <authorList>
            <person name="Tsudome M."/>
            <person name="Tachioka M."/>
            <person name="Miyazaki M."/>
            <person name="Uchimura K."/>
            <person name="Tsuda M."/>
            <person name="Takaki Y."/>
            <person name="Deguchi S."/>
        </authorList>
    </citation>
    <scope>NUCLEOTIDE SEQUENCE [LARGE SCALE GENOMIC DNA]</scope>
    <source>
        <strain evidence="2 3">GE09</strain>
    </source>
</reference>
<feature type="domain" description="DUF1330" evidence="1">
    <location>
        <begin position="2"/>
        <end position="95"/>
    </location>
</feature>
<keyword evidence="3" id="KW-1185">Reference proteome</keyword>
<dbReference type="InterPro" id="IPR011008">
    <property type="entry name" value="Dimeric_a/b-barrel"/>
</dbReference>
<sequence length="99" mass="11165">MKAYLILDLTIHHLEKFLHYAEVIPAYIAKHQGKYIVKGVEPTVMEGDWQPSRVVVLEFPSKEHAQSFLSDPEAQPLFALRHSSTTSHVILVEGCEPAV</sequence>
<evidence type="ECO:0000313" key="2">
    <source>
        <dbReference type="EMBL" id="BCD95899.1"/>
    </source>
</evidence>
<dbReference type="RefSeq" id="WP_236985388.1">
    <property type="nucleotide sequence ID" value="NZ_AP023086.1"/>
</dbReference>
<proteinExistence type="predicted"/>
<organism evidence="2 3">
    <name type="scientific">Marinagarivorans cellulosilyticus</name>
    <dbReference type="NCBI Taxonomy" id="2721545"/>
    <lineage>
        <taxon>Bacteria</taxon>
        <taxon>Pseudomonadati</taxon>
        <taxon>Pseudomonadota</taxon>
        <taxon>Gammaproteobacteria</taxon>
        <taxon>Cellvibrionales</taxon>
        <taxon>Cellvibrionaceae</taxon>
        <taxon>Marinagarivorans</taxon>
    </lineage>
</organism>
<protein>
    <recommendedName>
        <fullName evidence="1">DUF1330 domain-containing protein</fullName>
    </recommendedName>
</protein>
<evidence type="ECO:0000313" key="3">
    <source>
        <dbReference type="Proteomes" id="UP001320119"/>
    </source>
</evidence>
<dbReference type="InterPro" id="IPR010753">
    <property type="entry name" value="DUF1330"/>
</dbReference>
<dbReference type="Gene3D" id="3.30.70.100">
    <property type="match status" value="1"/>
</dbReference>